<comment type="caution">
    <text evidence="9">The sequence shown here is derived from an EMBL/GenBank/DDBJ whole genome shotgun (WGS) entry which is preliminary data.</text>
</comment>
<dbReference type="GO" id="GO:0022857">
    <property type="term" value="F:transmembrane transporter activity"/>
    <property type="evidence" value="ECO:0007669"/>
    <property type="project" value="TreeGrafter"/>
</dbReference>
<evidence type="ECO:0000313" key="10">
    <source>
        <dbReference type="Proteomes" id="UP000260644"/>
    </source>
</evidence>
<evidence type="ECO:0000256" key="6">
    <source>
        <dbReference type="SAM" id="Phobius"/>
    </source>
</evidence>
<dbReference type="PANTHER" id="PTHR30572">
    <property type="entry name" value="MEMBRANE COMPONENT OF TRANSPORTER-RELATED"/>
    <property type="match status" value="1"/>
</dbReference>
<organism evidence="9 10">
    <name type="scientific">Chitinophaga silvatica</name>
    <dbReference type="NCBI Taxonomy" id="2282649"/>
    <lineage>
        <taxon>Bacteria</taxon>
        <taxon>Pseudomonadati</taxon>
        <taxon>Bacteroidota</taxon>
        <taxon>Chitinophagia</taxon>
        <taxon>Chitinophagales</taxon>
        <taxon>Chitinophagaceae</taxon>
        <taxon>Chitinophaga</taxon>
    </lineage>
</organism>
<evidence type="ECO:0000259" key="8">
    <source>
        <dbReference type="Pfam" id="PF12704"/>
    </source>
</evidence>
<dbReference type="Proteomes" id="UP000260644">
    <property type="component" value="Unassembled WGS sequence"/>
</dbReference>
<feature type="domain" description="MacB-like periplasmic core" evidence="8">
    <location>
        <begin position="442"/>
        <end position="650"/>
    </location>
</feature>
<feature type="transmembrane region" description="Helical" evidence="6">
    <location>
        <begin position="387"/>
        <end position="408"/>
    </location>
</feature>
<comment type="subcellular location">
    <subcellularLocation>
        <location evidence="1">Cell membrane</location>
        <topology evidence="1">Multi-pass membrane protein</topology>
    </subcellularLocation>
</comment>
<feature type="transmembrane region" description="Helical" evidence="6">
    <location>
        <begin position="768"/>
        <end position="790"/>
    </location>
</feature>
<dbReference type="GO" id="GO:0005886">
    <property type="term" value="C:plasma membrane"/>
    <property type="evidence" value="ECO:0007669"/>
    <property type="project" value="UniProtKB-SubCell"/>
</dbReference>
<evidence type="ECO:0000256" key="3">
    <source>
        <dbReference type="ARBA" id="ARBA00022692"/>
    </source>
</evidence>
<evidence type="ECO:0000256" key="4">
    <source>
        <dbReference type="ARBA" id="ARBA00022989"/>
    </source>
</evidence>
<keyword evidence="4 6" id="KW-1133">Transmembrane helix</keyword>
<dbReference type="InterPro" id="IPR025857">
    <property type="entry name" value="MacB_PCD"/>
</dbReference>
<feature type="domain" description="MacB-like periplasmic core" evidence="8">
    <location>
        <begin position="34"/>
        <end position="253"/>
    </location>
</feature>
<keyword evidence="10" id="KW-1185">Reference proteome</keyword>
<dbReference type="Pfam" id="PF12704">
    <property type="entry name" value="MacB_PCD"/>
    <property type="match status" value="2"/>
</dbReference>
<accession>A0A3E1Y5X6</accession>
<dbReference type="EMBL" id="QPMM01000011">
    <property type="protein sequence ID" value="RFS20150.1"/>
    <property type="molecule type" value="Genomic_DNA"/>
</dbReference>
<dbReference type="Pfam" id="PF02687">
    <property type="entry name" value="FtsX"/>
    <property type="match status" value="2"/>
</dbReference>
<feature type="transmembrane region" description="Helical" evidence="6">
    <location>
        <begin position="684"/>
        <end position="709"/>
    </location>
</feature>
<keyword evidence="5 6" id="KW-0472">Membrane</keyword>
<feature type="transmembrane region" description="Helical" evidence="6">
    <location>
        <begin position="436"/>
        <end position="455"/>
    </location>
</feature>
<sequence>MTANVYPLFITYIDMNFQNLNLTIRNLRKDRVYTLINVTGLAIAMATFLLIIQNVRFEKSYENFYEKADNIYRITLNLYKDGSYITTDCETHPAFAPLVKERIPEVKDYVRMQRLEKCEVTTAQHKAFLETNIYAVDSSMLSIFNQQFIAGDPDKALKGPMDAVLTETTAHKYFGNANPIGQTLSLSGQTMTIAGVVKDPPINTHLKFNLLLSLHFVEVLGYDLSYWGGNNNYTYLEMQPGTNLNAFNTKLTALSKSLPQLKDKLYSAEQLKEIHLYSRKSFEPEANGDSRIVQFLFIIAFLILVIGIINYINLTTARSAERMKEAGVRKLLGASQWALIKQFLLESFVINILAFALALLLIQLALPYYNTIVGNTSASGIYTDAKFWCSCGILFVANSLLSGIYPAYVLSSAKATSSIGRIFTSSREGSTLRKTLVVGQFAIASIVLVASLVVYKQLSFMRHQNLGMNLNQVLVVRAPDLLNDTTSASAFKSELQQLAGVSKVSIAGCVPGLGLEMLSTTSNVTRQGDSKKSSYNYYVYGFDEDFTNILDMKMVAGNNFKGHSSYGNEVVINEEASKVLGFSSPQEAVGQKLNFYDEHPTVIGVLKNFHQQSLKGALLPMIHHYLSDKANYFAIKITSGDMEKILASIEKKWDSQFRNHPFEYFFLDDTFNRQYQSDVRLGKIINIFSIFTIFITCLGLMGLAAYNVYRRTREIGIRKVLGSSVIAIIWLLTRDFIKLVLIAFIIATPVAWWIMNEWLQNFVYRTSIPWWVFLSTGGLLIIMAVCTIGLQSMKSAMMNPVKALRND</sequence>
<evidence type="ECO:0000313" key="9">
    <source>
        <dbReference type="EMBL" id="RFS20150.1"/>
    </source>
</evidence>
<feature type="domain" description="ABC3 transporter permease C-terminal" evidence="7">
    <location>
        <begin position="686"/>
        <end position="800"/>
    </location>
</feature>
<dbReference type="InterPro" id="IPR003838">
    <property type="entry name" value="ABC3_permease_C"/>
</dbReference>
<proteinExistence type="predicted"/>
<gene>
    <name evidence="9" type="ORF">DVR12_20765</name>
</gene>
<evidence type="ECO:0000256" key="5">
    <source>
        <dbReference type="ARBA" id="ARBA00023136"/>
    </source>
</evidence>
<feature type="transmembrane region" description="Helical" evidence="6">
    <location>
        <begin position="32"/>
        <end position="52"/>
    </location>
</feature>
<feature type="transmembrane region" description="Helical" evidence="6">
    <location>
        <begin position="348"/>
        <end position="366"/>
    </location>
</feature>
<dbReference type="AlphaFoldDB" id="A0A3E1Y5X6"/>
<dbReference type="InterPro" id="IPR050250">
    <property type="entry name" value="Macrolide_Exporter_MacB"/>
</dbReference>
<feature type="transmembrane region" description="Helical" evidence="6">
    <location>
        <begin position="292"/>
        <end position="312"/>
    </location>
</feature>
<name>A0A3E1Y5X6_9BACT</name>
<evidence type="ECO:0000259" key="7">
    <source>
        <dbReference type="Pfam" id="PF02687"/>
    </source>
</evidence>
<feature type="transmembrane region" description="Helical" evidence="6">
    <location>
        <begin position="739"/>
        <end position="756"/>
    </location>
</feature>
<keyword evidence="2" id="KW-1003">Cell membrane</keyword>
<evidence type="ECO:0000256" key="1">
    <source>
        <dbReference type="ARBA" id="ARBA00004651"/>
    </source>
</evidence>
<dbReference type="PANTHER" id="PTHR30572:SF18">
    <property type="entry name" value="ABC-TYPE MACROLIDE FAMILY EXPORT SYSTEM PERMEASE COMPONENT 2"/>
    <property type="match status" value="1"/>
</dbReference>
<feature type="domain" description="ABC3 transporter permease C-terminal" evidence="7">
    <location>
        <begin position="297"/>
        <end position="412"/>
    </location>
</feature>
<reference evidence="9 10" key="1">
    <citation type="submission" date="2018-07" db="EMBL/GenBank/DDBJ databases">
        <title>Chitinophaga K2CV101002-2 sp. nov., isolated from a monsoon evergreen broad-leaved forest soil.</title>
        <authorList>
            <person name="Lv Y."/>
        </authorList>
    </citation>
    <scope>NUCLEOTIDE SEQUENCE [LARGE SCALE GENOMIC DNA]</scope>
    <source>
        <strain evidence="9 10">GDMCC 1.1288</strain>
    </source>
</reference>
<evidence type="ECO:0000256" key="2">
    <source>
        <dbReference type="ARBA" id="ARBA00022475"/>
    </source>
</evidence>
<protein>
    <submittedName>
        <fullName evidence="9">ABC transporter permease</fullName>
    </submittedName>
</protein>
<keyword evidence="3 6" id="KW-0812">Transmembrane</keyword>